<evidence type="ECO:0000256" key="6">
    <source>
        <dbReference type="ARBA" id="ARBA00022825"/>
    </source>
</evidence>
<accession>A0A3G8YJU5</accession>
<dbReference type="InterPro" id="IPR023302">
    <property type="entry name" value="Pept_S9A_N"/>
</dbReference>
<dbReference type="Pfam" id="PF00326">
    <property type="entry name" value="Peptidase_S9"/>
    <property type="match status" value="1"/>
</dbReference>
<keyword evidence="10" id="KW-1185">Reference proteome</keyword>
<dbReference type="PRINTS" id="PR00862">
    <property type="entry name" value="PROLIGOPTASE"/>
</dbReference>
<dbReference type="GO" id="GO:0070012">
    <property type="term" value="F:oligopeptidase activity"/>
    <property type="evidence" value="ECO:0007669"/>
    <property type="project" value="TreeGrafter"/>
</dbReference>
<dbReference type="InterPro" id="IPR051167">
    <property type="entry name" value="Prolyl_oligopep/macrocyclase"/>
</dbReference>
<dbReference type="FunFam" id="3.40.50.1820:FF:000005">
    <property type="entry name" value="Prolyl endopeptidase"/>
    <property type="match status" value="1"/>
</dbReference>
<comment type="catalytic activity">
    <reaction evidence="1">
        <text>Hydrolysis of Pro-|-Xaa &gt;&gt; Ala-|-Xaa in oligopeptides.</text>
        <dbReference type="EC" id="3.4.21.26"/>
    </reaction>
</comment>
<evidence type="ECO:0000313" key="9">
    <source>
        <dbReference type="EMBL" id="AZI45010.1"/>
    </source>
</evidence>
<dbReference type="InterPro" id="IPR001375">
    <property type="entry name" value="Peptidase_S9_cat"/>
</dbReference>
<dbReference type="RefSeq" id="WP_124875202.1">
    <property type="nucleotide sequence ID" value="NZ_CP034186.1"/>
</dbReference>
<dbReference type="KEGG" id="dph:EHF33_19125"/>
<keyword evidence="5" id="KW-0378">Hydrolase</keyword>
<dbReference type="GO" id="GO:0004252">
    <property type="term" value="F:serine-type endopeptidase activity"/>
    <property type="evidence" value="ECO:0007669"/>
    <property type="project" value="UniProtKB-EC"/>
</dbReference>
<gene>
    <name evidence="9" type="ORF">EHF33_19125</name>
</gene>
<evidence type="ECO:0000256" key="2">
    <source>
        <dbReference type="ARBA" id="ARBA00005228"/>
    </source>
</evidence>
<feature type="domain" description="Peptidase S9A N-terminal" evidence="8">
    <location>
        <begin position="29"/>
        <end position="416"/>
    </location>
</feature>
<evidence type="ECO:0000256" key="3">
    <source>
        <dbReference type="ARBA" id="ARBA00011897"/>
    </source>
</evidence>
<dbReference type="GO" id="GO:0006508">
    <property type="term" value="P:proteolysis"/>
    <property type="evidence" value="ECO:0007669"/>
    <property type="project" value="UniProtKB-KW"/>
</dbReference>
<dbReference type="PANTHER" id="PTHR42881">
    <property type="entry name" value="PROLYL ENDOPEPTIDASE"/>
    <property type="match status" value="1"/>
</dbReference>
<name>A0A3G8YJU5_9DEIO</name>
<evidence type="ECO:0000259" key="7">
    <source>
        <dbReference type="Pfam" id="PF00326"/>
    </source>
</evidence>
<evidence type="ECO:0000256" key="4">
    <source>
        <dbReference type="ARBA" id="ARBA00022670"/>
    </source>
</evidence>
<comment type="similarity">
    <text evidence="2">Belongs to the peptidase S9A family.</text>
</comment>
<dbReference type="SUPFAM" id="SSF50993">
    <property type="entry name" value="Peptidase/esterase 'gauge' domain"/>
    <property type="match status" value="1"/>
</dbReference>
<proteinExistence type="inferred from homology"/>
<dbReference type="PANTHER" id="PTHR42881:SF2">
    <property type="entry name" value="PROLYL ENDOPEPTIDASE"/>
    <property type="match status" value="1"/>
</dbReference>
<dbReference type="SUPFAM" id="SSF53474">
    <property type="entry name" value="alpha/beta-Hydrolases"/>
    <property type="match status" value="1"/>
</dbReference>
<reference evidence="9 10" key="1">
    <citation type="submission" date="2018-11" db="EMBL/GenBank/DDBJ databases">
        <title>Deinococcus shelandsis sp. nov., isolated from South Shetland Islands soil of Antarctica.</title>
        <authorList>
            <person name="Tian J."/>
        </authorList>
    </citation>
    <scope>NUCLEOTIDE SEQUENCE [LARGE SCALE GENOMIC DNA]</scope>
    <source>
        <strain evidence="9 10">S14-83T</strain>
        <plasmid evidence="9 10">unnamed2</plasmid>
    </source>
</reference>
<dbReference type="Pfam" id="PF02897">
    <property type="entry name" value="Peptidase_S9_N"/>
    <property type="match status" value="1"/>
</dbReference>
<feature type="domain" description="Peptidase S9 prolyl oligopeptidase catalytic" evidence="7">
    <location>
        <begin position="482"/>
        <end position="695"/>
    </location>
</feature>
<evidence type="ECO:0000256" key="5">
    <source>
        <dbReference type="ARBA" id="ARBA00022801"/>
    </source>
</evidence>
<dbReference type="EMBL" id="CP034186">
    <property type="protein sequence ID" value="AZI45010.1"/>
    <property type="molecule type" value="Genomic_DNA"/>
</dbReference>
<evidence type="ECO:0000256" key="1">
    <source>
        <dbReference type="ARBA" id="ARBA00001070"/>
    </source>
</evidence>
<dbReference type="AlphaFoldDB" id="A0A3G8YJU5"/>
<dbReference type="InterPro" id="IPR029058">
    <property type="entry name" value="AB_hydrolase_fold"/>
</dbReference>
<dbReference type="GO" id="GO:0005829">
    <property type="term" value="C:cytosol"/>
    <property type="evidence" value="ECO:0007669"/>
    <property type="project" value="TreeGrafter"/>
</dbReference>
<dbReference type="OrthoDB" id="9801421at2"/>
<keyword evidence="6" id="KW-0720">Serine protease</keyword>
<dbReference type="Gene3D" id="2.130.10.120">
    <property type="entry name" value="Prolyl oligopeptidase, N-terminal domain"/>
    <property type="match status" value="1"/>
</dbReference>
<evidence type="ECO:0000259" key="8">
    <source>
        <dbReference type="Pfam" id="PF02897"/>
    </source>
</evidence>
<evidence type="ECO:0000313" key="10">
    <source>
        <dbReference type="Proteomes" id="UP000276417"/>
    </source>
</evidence>
<dbReference type="EC" id="3.4.21.26" evidence="3"/>
<organism evidence="9 10">
    <name type="scientific">Deinococcus psychrotolerans</name>
    <dbReference type="NCBI Taxonomy" id="2489213"/>
    <lineage>
        <taxon>Bacteria</taxon>
        <taxon>Thermotogati</taxon>
        <taxon>Deinococcota</taxon>
        <taxon>Deinococci</taxon>
        <taxon>Deinococcales</taxon>
        <taxon>Deinococcaceae</taxon>
        <taxon>Deinococcus</taxon>
    </lineage>
</organism>
<protein>
    <recommendedName>
        <fullName evidence="3">prolyl oligopeptidase</fullName>
        <ecNumber evidence="3">3.4.21.26</ecNumber>
    </recommendedName>
</protein>
<sequence length="702" mass="77387">MTTPTDGNRRFPETRRGDHVELYQRLGGQEAALPDPYRWLEDAESPETRKWVKAQNEHAAAYLSAQPLWDIYRARLTELWNFPKSGVPWHRGASYFRTFNPGLLNQPRLEVAAGPHGPWRGLLDPNLLSEDGTVSLTAASVSRDGRWLAYSTQSGGSDWLTWQVRDVATGENGPDLIEWSKFSDATWHPDGSGFYYAAYDAPQPGEALTGTNRDQRLMFHRLGTVQADDQVVLSRSDQPDWGFRQIDITDDGRFLVVEVWLGTSRKNQLWVQELGSAQPFMELVGEFRAGYHLIGSEGDELLLLTDEDAPLNRVLRWNISTGERRDVLAQGAHQLDSVSLVKDGLLAVTLHDASHRLHLYSRSGERRGEIALPGLGTLQDLHTQSGDSEVFFGFDSFLAPLTPYRLQLPNTTPEVLGDTLSAQDTGASQDTGAYEVTQTFIQSSDGTRVPYFLIAARTLTRDGTNPTLLYGYGGFGVSVLPSFNPGMLAWLERGGVFAVANLRGGGEYGTAWHQGGMLESKQNVFDDFIAVAKHLISTGVTSAAHLGIQGVSNGGLLVGAAMTQRPELFAAAVPQVGVMDMLRYHLFTVGWSWASDYGRSDDPQMFDVLRAYSPLHNLREGTRYPATLITTGDHDDRVVPAHSYKFAAELQRCQASEAPTLIRIQTRAGHGAGKPTALLIEEAADLFTFLEVELKGTDAPRA</sequence>
<keyword evidence="9" id="KW-0614">Plasmid</keyword>
<dbReference type="InterPro" id="IPR002470">
    <property type="entry name" value="Peptidase_S9A"/>
</dbReference>
<dbReference type="Proteomes" id="UP000276417">
    <property type="component" value="Plasmid unnamed2"/>
</dbReference>
<geneLocation type="plasmid" evidence="9 10">
    <name>unnamed2</name>
</geneLocation>
<dbReference type="Gene3D" id="3.40.50.1820">
    <property type="entry name" value="alpha/beta hydrolase"/>
    <property type="match status" value="1"/>
</dbReference>
<keyword evidence="4" id="KW-0645">Protease</keyword>